<dbReference type="Proteomes" id="UP000474757">
    <property type="component" value="Unassembled WGS sequence"/>
</dbReference>
<keyword evidence="14" id="KW-1185">Reference proteome</keyword>
<feature type="binding site" evidence="8">
    <location>
        <begin position="132"/>
        <end position="134"/>
    </location>
    <ligand>
        <name>FAD</name>
        <dbReference type="ChEBI" id="CHEBI:57692"/>
    </ligand>
</feature>
<evidence type="ECO:0000256" key="1">
    <source>
        <dbReference type="ARBA" id="ARBA00007532"/>
    </source>
</evidence>
<keyword evidence="3 8" id="KW-0274">FAD</keyword>
<feature type="binding site" evidence="8">
    <location>
        <position position="52"/>
    </location>
    <ligand>
        <name>FAD</name>
        <dbReference type="ChEBI" id="CHEBI:57692"/>
    </ligand>
</feature>
<dbReference type="InterPro" id="IPR016156">
    <property type="entry name" value="FAD/NAD-linked_Rdtase_dimer_sf"/>
</dbReference>
<proteinExistence type="inferred from homology"/>
<organism evidence="13 14">
    <name type="scientific">Pseudoroseicyclus tamaricis</name>
    <dbReference type="NCBI Taxonomy" id="2705421"/>
    <lineage>
        <taxon>Bacteria</taxon>
        <taxon>Pseudomonadati</taxon>
        <taxon>Pseudomonadota</taxon>
        <taxon>Alphaproteobacteria</taxon>
        <taxon>Rhodobacterales</taxon>
        <taxon>Paracoccaceae</taxon>
        <taxon>Pseudoroseicyclus</taxon>
    </lineage>
</organism>
<name>A0A6B2JKM2_9RHOB</name>
<dbReference type="PRINTS" id="PR00368">
    <property type="entry name" value="FADPNR"/>
</dbReference>
<dbReference type="SUPFAM" id="SSF51905">
    <property type="entry name" value="FAD/NAD(P)-binding domain"/>
    <property type="match status" value="1"/>
</dbReference>
<feature type="binding site" evidence="8">
    <location>
        <begin position="174"/>
        <end position="181"/>
    </location>
    <ligand>
        <name>NAD(+)</name>
        <dbReference type="ChEBI" id="CHEBI:57540"/>
    </ligand>
</feature>
<comment type="caution">
    <text evidence="13">The sequence shown here is derived from an EMBL/GenBank/DDBJ whole genome shotgun (WGS) entry which is preliminary data.</text>
</comment>
<feature type="binding site" evidence="8">
    <location>
        <position position="300"/>
    </location>
    <ligand>
        <name>FAD</name>
        <dbReference type="ChEBI" id="CHEBI:57692"/>
    </ligand>
</feature>
<dbReference type="Pfam" id="PF02852">
    <property type="entry name" value="Pyr_redox_dim"/>
    <property type="match status" value="1"/>
</dbReference>
<dbReference type="RefSeq" id="WP_163894623.1">
    <property type="nucleotide sequence ID" value="NZ_JAAFYS010000003.1"/>
</dbReference>
<keyword evidence="2 10" id="KW-0285">Flavoprotein</keyword>
<feature type="domain" description="FAD/NAD(P)-binding" evidence="12">
    <location>
        <begin position="6"/>
        <end position="315"/>
    </location>
</feature>
<dbReference type="PIRSF" id="PIRSF000350">
    <property type="entry name" value="Mercury_reductase_MerA"/>
    <property type="match status" value="1"/>
</dbReference>
<dbReference type="InterPro" id="IPR012999">
    <property type="entry name" value="Pyr_OxRdtase_I_AS"/>
</dbReference>
<feature type="binding site" evidence="8">
    <location>
        <position position="259"/>
    </location>
    <ligand>
        <name>NAD(+)</name>
        <dbReference type="ChEBI" id="CHEBI:57540"/>
    </ligand>
</feature>
<dbReference type="SUPFAM" id="SSF55424">
    <property type="entry name" value="FAD/NAD-linked reductases, dimerisation (C-terminal) domain"/>
    <property type="match status" value="1"/>
</dbReference>
<evidence type="ECO:0000256" key="3">
    <source>
        <dbReference type="ARBA" id="ARBA00022827"/>
    </source>
</evidence>
<sequence length="468" mass="49553">MDTLTFDLCVIGAGSAGLTLASGAAQTGVRTVLIEGGEMGGDCLNYGCVPSKALIKAAAEHHAGADVSYETAMGRIADAIDAIAPHDSQERFEGLGVTVLRGWARFISREEVEVALPEGTRRIRARRFAVATGSSPAVPPVEGLRDVPYLTNESLFARERLETASLPGHLLVLGGGPIGIEMAQAHRRLGSEVTVLQAGKALPREEPELRAVVLAALRAEGIDIREDTTATRVRQDGEEIVVETEAGEVRGTHLLVATGRKPNMDRLDLEKAGVEVSKAGIVVDDSLRSVTHRGLFALGDMAGRGQFTHLAGYHGGVALRRIAFGLPSKATAPIPRATFTAPELAHVGLTEAEARERHGSRLTVLTLPFERNDRAQAERATEGLIKVMVAGGRPVGAGIVGPGAGDQIGYWQLAIGQKMKLSAMAGAVFPYPTRSEIHKSVAGSYFGPKLFESNLVKRSVGAIQRLLP</sequence>
<keyword evidence="7 10" id="KW-0676">Redox-active center</keyword>
<dbReference type="Gene3D" id="3.30.390.30">
    <property type="match status" value="1"/>
</dbReference>
<feature type="disulfide bond" description="Redox-active" evidence="9">
    <location>
        <begin position="43"/>
        <end position="48"/>
    </location>
</feature>
<keyword evidence="6" id="KW-1015">Disulfide bond</keyword>
<evidence type="ECO:0000256" key="9">
    <source>
        <dbReference type="PIRSR" id="PIRSR000350-4"/>
    </source>
</evidence>
<reference evidence="13 14" key="1">
    <citation type="submission" date="2020-02" db="EMBL/GenBank/DDBJ databases">
        <title>Pseudoroseicyclus tamarix, sp. nov., isolated from offshore sediment of a Tamarix chinensis forest.</title>
        <authorList>
            <person name="Gai Y."/>
        </authorList>
    </citation>
    <scope>NUCLEOTIDE SEQUENCE [LARGE SCALE GENOMIC DNA]</scope>
    <source>
        <strain evidence="13 14">CLL3-39</strain>
    </source>
</reference>
<evidence type="ECO:0000256" key="5">
    <source>
        <dbReference type="ARBA" id="ARBA00023002"/>
    </source>
</evidence>
<evidence type="ECO:0000256" key="8">
    <source>
        <dbReference type="PIRSR" id="PIRSR000350-3"/>
    </source>
</evidence>
<dbReference type="Pfam" id="PF07992">
    <property type="entry name" value="Pyr_redox_2"/>
    <property type="match status" value="1"/>
</dbReference>
<dbReference type="InterPro" id="IPR004099">
    <property type="entry name" value="Pyr_nucl-diS_OxRdtase_dimer"/>
</dbReference>
<evidence type="ECO:0000259" key="11">
    <source>
        <dbReference type="Pfam" id="PF02852"/>
    </source>
</evidence>
<dbReference type="GO" id="GO:0050660">
    <property type="term" value="F:flavin adenine dinucleotide binding"/>
    <property type="evidence" value="ECO:0007669"/>
    <property type="project" value="TreeGrafter"/>
</dbReference>
<dbReference type="Gene3D" id="3.50.50.60">
    <property type="entry name" value="FAD/NAD(P)-binding domain"/>
    <property type="match status" value="2"/>
</dbReference>
<gene>
    <name evidence="13" type="ORF">GZA08_13810</name>
</gene>
<evidence type="ECO:0000256" key="2">
    <source>
        <dbReference type="ARBA" id="ARBA00022630"/>
    </source>
</evidence>
<keyword evidence="5 10" id="KW-0560">Oxidoreductase</keyword>
<dbReference type="InterPro" id="IPR023753">
    <property type="entry name" value="FAD/NAD-binding_dom"/>
</dbReference>
<comment type="similarity">
    <text evidence="1 10">Belongs to the class-I pyridine nucleotide-disulfide oxidoreductase family.</text>
</comment>
<keyword evidence="8" id="KW-0547">Nucleotide-binding</keyword>
<dbReference type="PANTHER" id="PTHR43014:SF4">
    <property type="entry name" value="PYRIDINE NUCLEOTIDE-DISULFIDE OXIDOREDUCTASE RCLA-RELATED"/>
    <property type="match status" value="1"/>
</dbReference>
<evidence type="ECO:0000256" key="6">
    <source>
        <dbReference type="ARBA" id="ARBA00023157"/>
    </source>
</evidence>
<dbReference type="EMBL" id="JAAGAB010000003">
    <property type="protein sequence ID" value="NDV02043.1"/>
    <property type="molecule type" value="Genomic_DNA"/>
</dbReference>
<evidence type="ECO:0000256" key="7">
    <source>
        <dbReference type="ARBA" id="ARBA00023284"/>
    </source>
</evidence>
<dbReference type="InterPro" id="IPR001100">
    <property type="entry name" value="Pyr_nuc-diS_OxRdtase"/>
</dbReference>
<keyword evidence="8" id="KW-0520">NAD</keyword>
<dbReference type="PANTHER" id="PTHR43014">
    <property type="entry name" value="MERCURIC REDUCTASE"/>
    <property type="match status" value="1"/>
</dbReference>
<feature type="domain" description="Pyridine nucleotide-disulphide oxidoreductase dimerisation" evidence="11">
    <location>
        <begin position="334"/>
        <end position="438"/>
    </location>
</feature>
<evidence type="ECO:0000259" key="12">
    <source>
        <dbReference type="Pfam" id="PF07992"/>
    </source>
</evidence>
<dbReference type="GO" id="GO:0016668">
    <property type="term" value="F:oxidoreductase activity, acting on a sulfur group of donors, NAD(P) as acceptor"/>
    <property type="evidence" value="ECO:0007669"/>
    <property type="project" value="InterPro"/>
</dbReference>
<dbReference type="PROSITE" id="PS00076">
    <property type="entry name" value="PYRIDINE_REDOX_1"/>
    <property type="match status" value="1"/>
</dbReference>
<dbReference type="AlphaFoldDB" id="A0A6B2JKM2"/>
<protein>
    <submittedName>
        <fullName evidence="13">FAD-dependent oxidoreductase</fullName>
    </submittedName>
</protein>
<keyword evidence="4" id="KW-0521">NADP</keyword>
<comment type="cofactor">
    <cofactor evidence="8">
        <name>FAD</name>
        <dbReference type="ChEBI" id="CHEBI:57692"/>
    </cofactor>
    <text evidence="8">Binds 1 FAD per subunit.</text>
</comment>
<evidence type="ECO:0000256" key="4">
    <source>
        <dbReference type="ARBA" id="ARBA00022857"/>
    </source>
</evidence>
<dbReference type="PRINTS" id="PR00411">
    <property type="entry name" value="PNDRDTASEI"/>
</dbReference>
<dbReference type="InterPro" id="IPR036188">
    <property type="entry name" value="FAD/NAD-bd_sf"/>
</dbReference>
<dbReference type="FunFam" id="3.30.390.30:FF:000001">
    <property type="entry name" value="Dihydrolipoyl dehydrogenase"/>
    <property type="match status" value="1"/>
</dbReference>
<evidence type="ECO:0000313" key="13">
    <source>
        <dbReference type="EMBL" id="NDV02043.1"/>
    </source>
</evidence>
<evidence type="ECO:0000313" key="14">
    <source>
        <dbReference type="Proteomes" id="UP000474757"/>
    </source>
</evidence>
<accession>A0A6B2JKM2</accession>
<evidence type="ECO:0000256" key="10">
    <source>
        <dbReference type="RuleBase" id="RU003691"/>
    </source>
</evidence>
<dbReference type="GO" id="GO:0003955">
    <property type="term" value="F:NAD(P)H dehydrogenase (quinone) activity"/>
    <property type="evidence" value="ECO:0007669"/>
    <property type="project" value="TreeGrafter"/>
</dbReference>